<keyword evidence="11" id="KW-1185">Reference proteome</keyword>
<dbReference type="EC" id="2.1.1.197" evidence="3 8"/>
<dbReference type="AlphaFoldDB" id="A0A917Q080"/>
<dbReference type="GO" id="GO:0102130">
    <property type="term" value="F:malonyl-CoA methyltransferase activity"/>
    <property type="evidence" value="ECO:0007669"/>
    <property type="project" value="UniProtKB-EC"/>
</dbReference>
<gene>
    <name evidence="8 10" type="primary">bioC</name>
    <name evidence="10" type="ORF">GCM10009304_33120</name>
</gene>
<comment type="pathway">
    <text evidence="2 8">Cofactor biosynthesis; biotin biosynthesis.</text>
</comment>
<dbReference type="InterPro" id="IPR029063">
    <property type="entry name" value="SAM-dependent_MTases_sf"/>
</dbReference>
<dbReference type="RefSeq" id="WP_188984631.1">
    <property type="nucleotide sequence ID" value="NZ_BMPO01000008.1"/>
</dbReference>
<reference evidence="10" key="2">
    <citation type="submission" date="2020-09" db="EMBL/GenBank/DDBJ databases">
        <authorList>
            <person name="Sun Q."/>
            <person name="Ohkuma M."/>
        </authorList>
    </citation>
    <scope>NUCLEOTIDE SEQUENCE</scope>
    <source>
        <strain evidence="10">JCM 30078</strain>
    </source>
</reference>
<dbReference type="PANTHER" id="PTHR13090:SF1">
    <property type="entry name" value="ARGININE-HYDROXYLASE NDUFAF5, MITOCHONDRIAL"/>
    <property type="match status" value="1"/>
</dbReference>
<keyword evidence="5 8" id="KW-0808">Transferase</keyword>
<proteinExistence type="inferred from homology"/>
<evidence type="ECO:0000313" key="10">
    <source>
        <dbReference type="EMBL" id="GGK04493.1"/>
    </source>
</evidence>
<evidence type="ECO:0000256" key="1">
    <source>
        <dbReference type="ARBA" id="ARBA00000852"/>
    </source>
</evidence>
<dbReference type="PANTHER" id="PTHR13090">
    <property type="entry name" value="ARGININE-HYDROXYLASE NDUFAF5, MITOCHONDRIAL"/>
    <property type="match status" value="1"/>
</dbReference>
<dbReference type="InterPro" id="IPR050602">
    <property type="entry name" value="Malonyl-ACP_OMT"/>
</dbReference>
<sequence length="263" mass="28901">MQAEQALQPDKRRVAQSFSRAAATYDDAAAFQRDVGEQLLARLPLIETSRWLDLGCGTGHFTRVLARRFDGEGIALDLSEGMLAHAFERGGADHWIAADAERLPFADHSLDLVFSNLAVQWCDDFARVLAGVQRALRPGGVFAFSSLCIGTLQELRESWETVDGLVHVNRFRPYAAYRADCAAGAWGTCDLELRPHVLHFAEIAGLMRELKAIGAHNLNEGRPTGLGGRQRITALGEAYEAYRSSEGLPATYQVIYGVLRKGN</sequence>
<dbReference type="InterPro" id="IPR011814">
    <property type="entry name" value="BioC"/>
</dbReference>
<dbReference type="HAMAP" id="MF_00835">
    <property type="entry name" value="BioC"/>
    <property type="match status" value="1"/>
</dbReference>
<dbReference type="GO" id="GO:0009102">
    <property type="term" value="P:biotin biosynthetic process"/>
    <property type="evidence" value="ECO:0007669"/>
    <property type="project" value="UniProtKB-UniRule"/>
</dbReference>
<evidence type="ECO:0000256" key="2">
    <source>
        <dbReference type="ARBA" id="ARBA00004746"/>
    </source>
</evidence>
<dbReference type="GO" id="GO:0032259">
    <property type="term" value="P:methylation"/>
    <property type="evidence" value="ECO:0007669"/>
    <property type="project" value="UniProtKB-KW"/>
</dbReference>
<dbReference type="Pfam" id="PF08241">
    <property type="entry name" value="Methyltransf_11"/>
    <property type="match status" value="1"/>
</dbReference>
<dbReference type="CDD" id="cd02440">
    <property type="entry name" value="AdoMet_MTases"/>
    <property type="match status" value="1"/>
</dbReference>
<comment type="catalytic activity">
    <reaction evidence="1 8">
        <text>malonyl-[ACP] + S-adenosyl-L-methionine = malonyl-[ACP] methyl ester + S-adenosyl-L-homocysteine</text>
        <dbReference type="Rhea" id="RHEA:17105"/>
        <dbReference type="Rhea" id="RHEA-COMP:9623"/>
        <dbReference type="Rhea" id="RHEA-COMP:9954"/>
        <dbReference type="ChEBI" id="CHEBI:57856"/>
        <dbReference type="ChEBI" id="CHEBI:59789"/>
        <dbReference type="ChEBI" id="CHEBI:78449"/>
        <dbReference type="ChEBI" id="CHEBI:78845"/>
        <dbReference type="EC" id="2.1.1.197"/>
    </reaction>
</comment>
<accession>A0A917Q080</accession>
<name>A0A917Q080_9PSED</name>
<evidence type="ECO:0000256" key="7">
    <source>
        <dbReference type="ARBA" id="ARBA00022756"/>
    </source>
</evidence>
<comment type="similarity">
    <text evidence="8">Belongs to the methyltransferase superfamily.</text>
</comment>
<dbReference type="Proteomes" id="UP000635983">
    <property type="component" value="Unassembled WGS sequence"/>
</dbReference>
<dbReference type="GO" id="GO:0008757">
    <property type="term" value="F:S-adenosylmethionine-dependent methyltransferase activity"/>
    <property type="evidence" value="ECO:0007669"/>
    <property type="project" value="InterPro"/>
</dbReference>
<dbReference type="SUPFAM" id="SSF53335">
    <property type="entry name" value="S-adenosyl-L-methionine-dependent methyltransferases"/>
    <property type="match status" value="1"/>
</dbReference>
<keyword evidence="6 8" id="KW-0949">S-adenosyl-L-methionine</keyword>
<dbReference type="NCBIfam" id="TIGR02072">
    <property type="entry name" value="BioC"/>
    <property type="match status" value="1"/>
</dbReference>
<evidence type="ECO:0000256" key="4">
    <source>
        <dbReference type="ARBA" id="ARBA00022603"/>
    </source>
</evidence>
<comment type="caution">
    <text evidence="10">The sequence shown here is derived from an EMBL/GenBank/DDBJ whole genome shotgun (WGS) entry which is preliminary data.</text>
</comment>
<dbReference type="EMBL" id="BMPO01000008">
    <property type="protein sequence ID" value="GGK04493.1"/>
    <property type="molecule type" value="Genomic_DNA"/>
</dbReference>
<organism evidence="10 11">
    <name type="scientific">Pseudomonas matsuisoli</name>
    <dbReference type="NCBI Taxonomy" id="1515666"/>
    <lineage>
        <taxon>Bacteria</taxon>
        <taxon>Pseudomonadati</taxon>
        <taxon>Pseudomonadota</taxon>
        <taxon>Gammaproteobacteria</taxon>
        <taxon>Pseudomonadales</taxon>
        <taxon>Pseudomonadaceae</taxon>
        <taxon>Pseudomonas</taxon>
    </lineage>
</organism>
<keyword evidence="7 8" id="KW-0093">Biotin biosynthesis</keyword>
<evidence type="ECO:0000256" key="3">
    <source>
        <dbReference type="ARBA" id="ARBA00012327"/>
    </source>
</evidence>
<dbReference type="Gene3D" id="3.40.50.150">
    <property type="entry name" value="Vaccinia Virus protein VP39"/>
    <property type="match status" value="1"/>
</dbReference>
<feature type="domain" description="Methyltransferase type 11" evidence="9">
    <location>
        <begin position="52"/>
        <end position="144"/>
    </location>
</feature>
<protein>
    <recommendedName>
        <fullName evidence="3 8">Malonyl-[acyl-carrier protein] O-methyltransferase</fullName>
        <shortName evidence="8">Malonyl-ACP O-methyltransferase</shortName>
        <ecNumber evidence="3 8">2.1.1.197</ecNumber>
    </recommendedName>
    <alternativeName>
        <fullName evidence="8">Biotin synthesis protein BioC</fullName>
    </alternativeName>
</protein>
<evidence type="ECO:0000259" key="9">
    <source>
        <dbReference type="Pfam" id="PF08241"/>
    </source>
</evidence>
<comment type="function">
    <text evidence="8">Converts the free carboxyl group of a malonyl-thioester to its methyl ester by transfer of a methyl group from S-adenosyl-L-methionine (SAM). It allows to synthesize pimeloyl-ACP via the fatty acid synthetic pathway.</text>
</comment>
<evidence type="ECO:0000256" key="5">
    <source>
        <dbReference type="ARBA" id="ARBA00022679"/>
    </source>
</evidence>
<reference evidence="10" key="1">
    <citation type="journal article" date="2014" name="Int. J. Syst. Evol. Microbiol.">
        <title>Complete genome sequence of Corynebacterium casei LMG S-19264T (=DSM 44701T), isolated from a smear-ripened cheese.</title>
        <authorList>
            <consortium name="US DOE Joint Genome Institute (JGI-PGF)"/>
            <person name="Walter F."/>
            <person name="Albersmeier A."/>
            <person name="Kalinowski J."/>
            <person name="Ruckert C."/>
        </authorList>
    </citation>
    <scope>NUCLEOTIDE SEQUENCE</scope>
    <source>
        <strain evidence="10">JCM 30078</strain>
    </source>
</reference>
<evidence type="ECO:0000313" key="11">
    <source>
        <dbReference type="Proteomes" id="UP000635983"/>
    </source>
</evidence>
<evidence type="ECO:0000256" key="6">
    <source>
        <dbReference type="ARBA" id="ARBA00022691"/>
    </source>
</evidence>
<dbReference type="GO" id="GO:0010340">
    <property type="term" value="F:carboxyl-O-methyltransferase activity"/>
    <property type="evidence" value="ECO:0007669"/>
    <property type="project" value="UniProtKB-UniRule"/>
</dbReference>
<keyword evidence="4 8" id="KW-0489">Methyltransferase</keyword>
<dbReference type="InterPro" id="IPR013216">
    <property type="entry name" value="Methyltransf_11"/>
</dbReference>
<evidence type="ECO:0000256" key="8">
    <source>
        <dbReference type="HAMAP-Rule" id="MF_00835"/>
    </source>
</evidence>